<dbReference type="Gene3D" id="3.30.710.10">
    <property type="entry name" value="Potassium Channel Kv1.1, Chain A"/>
    <property type="match status" value="1"/>
</dbReference>
<dbReference type="InterPro" id="IPR000210">
    <property type="entry name" value="BTB/POZ_dom"/>
</dbReference>
<dbReference type="SUPFAM" id="SSF54695">
    <property type="entry name" value="POZ domain"/>
    <property type="match status" value="1"/>
</dbReference>
<sequence length="202" mass="22769">MIPAVYAREAFSEALNSLYSAGAYSDLTIKCGNKRHRVHKALVCTRSPFFAKACSGPFKESQTNVIDLVDDDPEAVDAMIFYLYHGHYPKVDPDAPRPQAYANKGWCLDWFGEDTIGLQEQYLPLHAKVYALAEKYQIPDLKKLATRNFNSTVDSDRGLRDLVVEAMYWNPLGLGSEIFKSVLQANPAMAYDIAIFHRERGI</sequence>
<gene>
    <name evidence="2" type="ORF">FALBO_11914</name>
</gene>
<dbReference type="PANTHER" id="PTHR47843">
    <property type="entry name" value="BTB DOMAIN-CONTAINING PROTEIN-RELATED"/>
    <property type="match status" value="1"/>
</dbReference>
<proteinExistence type="predicted"/>
<name>A0A8H4L447_9HYPO</name>
<comment type="caution">
    <text evidence="2">The sequence shown here is derived from an EMBL/GenBank/DDBJ whole genome shotgun (WGS) entry which is preliminary data.</text>
</comment>
<organism evidence="2 3">
    <name type="scientific">Fusarium albosuccineum</name>
    <dbReference type="NCBI Taxonomy" id="1237068"/>
    <lineage>
        <taxon>Eukaryota</taxon>
        <taxon>Fungi</taxon>
        <taxon>Dikarya</taxon>
        <taxon>Ascomycota</taxon>
        <taxon>Pezizomycotina</taxon>
        <taxon>Sordariomycetes</taxon>
        <taxon>Hypocreomycetidae</taxon>
        <taxon>Hypocreales</taxon>
        <taxon>Nectriaceae</taxon>
        <taxon>Fusarium</taxon>
        <taxon>Fusarium decemcellulare species complex</taxon>
    </lineage>
</organism>
<dbReference type="AlphaFoldDB" id="A0A8H4L447"/>
<feature type="domain" description="BTB" evidence="1">
    <location>
        <begin position="25"/>
        <end position="92"/>
    </location>
</feature>
<dbReference type="InterPro" id="IPR011333">
    <property type="entry name" value="SKP1/BTB/POZ_sf"/>
</dbReference>
<evidence type="ECO:0000313" key="3">
    <source>
        <dbReference type="Proteomes" id="UP000554235"/>
    </source>
</evidence>
<dbReference type="PROSITE" id="PS50097">
    <property type="entry name" value="BTB"/>
    <property type="match status" value="1"/>
</dbReference>
<accession>A0A8H4L447</accession>
<dbReference type="OrthoDB" id="6359816at2759"/>
<evidence type="ECO:0000313" key="2">
    <source>
        <dbReference type="EMBL" id="KAF4461277.1"/>
    </source>
</evidence>
<evidence type="ECO:0000259" key="1">
    <source>
        <dbReference type="PROSITE" id="PS50097"/>
    </source>
</evidence>
<dbReference type="Proteomes" id="UP000554235">
    <property type="component" value="Unassembled WGS sequence"/>
</dbReference>
<dbReference type="Pfam" id="PF00651">
    <property type="entry name" value="BTB"/>
    <property type="match status" value="1"/>
</dbReference>
<protein>
    <submittedName>
        <fullName evidence="2">Speckle-type POZ</fullName>
    </submittedName>
</protein>
<dbReference type="EMBL" id="JAADYS010001749">
    <property type="protein sequence ID" value="KAF4461277.1"/>
    <property type="molecule type" value="Genomic_DNA"/>
</dbReference>
<keyword evidence="3" id="KW-1185">Reference proteome</keyword>
<reference evidence="2 3" key="1">
    <citation type="submission" date="2020-01" db="EMBL/GenBank/DDBJ databases">
        <title>Identification and distribution of gene clusters putatively required for synthesis of sphingolipid metabolism inhibitors in phylogenetically diverse species of the filamentous fungus Fusarium.</title>
        <authorList>
            <person name="Kim H.-S."/>
            <person name="Busman M."/>
            <person name="Brown D.W."/>
            <person name="Divon H."/>
            <person name="Uhlig S."/>
            <person name="Proctor R.H."/>
        </authorList>
    </citation>
    <scope>NUCLEOTIDE SEQUENCE [LARGE SCALE GENOMIC DNA]</scope>
    <source>
        <strain evidence="2 3">NRRL 20459</strain>
    </source>
</reference>
<dbReference type="PANTHER" id="PTHR47843:SF5">
    <property type="entry name" value="BTB_POZ DOMAIN PROTEIN"/>
    <property type="match status" value="1"/>
</dbReference>
<dbReference type="SMART" id="SM00225">
    <property type="entry name" value="BTB"/>
    <property type="match status" value="1"/>
</dbReference>